<sequence>MTKNEELPPRSQAELWAKDVLRVPEATTQEDVILLVSSKNLPAQRLYERMGYELVLKDPWALRAVPEDEGQIQRIRVTNLGYRRSLAEAREGLVKATPWRTTVKNGRRTKQTEVSYDLDGDYIVAVEQGAVGHSGSLGVQLLFFTAKGQVLTVAGRKHEAPPSRVRFEVHPAEQVVGLEVEFGRIVGIQSALIPVDSDLEVNS</sequence>
<comment type="caution">
    <text evidence="1">The sequence shown here is derived from an EMBL/GenBank/DDBJ whole genome shotgun (WGS) entry which is preliminary data.</text>
</comment>
<reference evidence="1 2" key="1">
    <citation type="submission" date="2024-02" db="EMBL/GenBank/DDBJ databases">
        <authorList>
            <person name="Chen Y."/>
            <person name="Shah S."/>
            <person name="Dougan E. K."/>
            <person name="Thang M."/>
            <person name="Chan C."/>
        </authorList>
    </citation>
    <scope>NUCLEOTIDE SEQUENCE [LARGE SCALE GENOMIC DNA]</scope>
</reference>
<evidence type="ECO:0000313" key="1">
    <source>
        <dbReference type="EMBL" id="CAK9090561.1"/>
    </source>
</evidence>
<dbReference type="Proteomes" id="UP001642464">
    <property type="component" value="Unassembled WGS sequence"/>
</dbReference>
<dbReference type="EMBL" id="CAXAMM010040017">
    <property type="protein sequence ID" value="CAK9090561.1"/>
    <property type="molecule type" value="Genomic_DNA"/>
</dbReference>
<name>A0ABP0QTX4_9DINO</name>
<proteinExistence type="predicted"/>
<keyword evidence="2" id="KW-1185">Reference proteome</keyword>
<gene>
    <name evidence="1" type="ORF">SCF082_LOCUS42707</name>
</gene>
<evidence type="ECO:0000313" key="2">
    <source>
        <dbReference type="Proteomes" id="UP001642464"/>
    </source>
</evidence>
<protein>
    <submittedName>
        <fullName evidence="1">N-acetyltransferase domain-containing protein</fullName>
    </submittedName>
</protein>
<accession>A0ABP0QTX4</accession>
<organism evidence="1 2">
    <name type="scientific">Durusdinium trenchii</name>
    <dbReference type="NCBI Taxonomy" id="1381693"/>
    <lineage>
        <taxon>Eukaryota</taxon>
        <taxon>Sar</taxon>
        <taxon>Alveolata</taxon>
        <taxon>Dinophyceae</taxon>
        <taxon>Suessiales</taxon>
        <taxon>Symbiodiniaceae</taxon>
        <taxon>Durusdinium</taxon>
    </lineage>
</organism>